<evidence type="ECO:0000256" key="1">
    <source>
        <dbReference type="SAM" id="MobiDB-lite"/>
    </source>
</evidence>
<proteinExistence type="predicted"/>
<gene>
    <name evidence="2" type="ORF">RUM44_004799</name>
</gene>
<name>A0ABR1B3V6_POLSC</name>
<organism evidence="2 3">
    <name type="scientific">Polyplax serrata</name>
    <name type="common">Common mouse louse</name>
    <dbReference type="NCBI Taxonomy" id="468196"/>
    <lineage>
        <taxon>Eukaryota</taxon>
        <taxon>Metazoa</taxon>
        <taxon>Ecdysozoa</taxon>
        <taxon>Arthropoda</taxon>
        <taxon>Hexapoda</taxon>
        <taxon>Insecta</taxon>
        <taxon>Pterygota</taxon>
        <taxon>Neoptera</taxon>
        <taxon>Paraneoptera</taxon>
        <taxon>Psocodea</taxon>
        <taxon>Troctomorpha</taxon>
        <taxon>Phthiraptera</taxon>
        <taxon>Anoplura</taxon>
        <taxon>Polyplacidae</taxon>
        <taxon>Polyplax</taxon>
    </lineage>
</organism>
<dbReference type="Proteomes" id="UP001359485">
    <property type="component" value="Unassembled WGS sequence"/>
</dbReference>
<dbReference type="EMBL" id="JAWJWF010000004">
    <property type="protein sequence ID" value="KAK6634191.1"/>
    <property type="molecule type" value="Genomic_DNA"/>
</dbReference>
<feature type="region of interest" description="Disordered" evidence="1">
    <location>
        <begin position="71"/>
        <end position="123"/>
    </location>
</feature>
<accession>A0ABR1B3V6</accession>
<protein>
    <submittedName>
        <fullName evidence="2">Uncharacterized protein</fullName>
    </submittedName>
</protein>
<evidence type="ECO:0000313" key="3">
    <source>
        <dbReference type="Proteomes" id="UP001359485"/>
    </source>
</evidence>
<reference evidence="2 3" key="1">
    <citation type="submission" date="2023-09" db="EMBL/GenBank/DDBJ databases">
        <title>Genomes of two closely related lineages of the louse Polyplax serrata with different host specificities.</title>
        <authorList>
            <person name="Martinu J."/>
            <person name="Tarabai H."/>
            <person name="Stefka J."/>
            <person name="Hypsa V."/>
        </authorList>
    </citation>
    <scope>NUCLEOTIDE SEQUENCE [LARGE SCALE GENOMIC DNA]</scope>
    <source>
        <strain evidence="2">98ZLc_SE</strain>
    </source>
</reference>
<feature type="compositionally biased region" description="Polar residues" evidence="1">
    <location>
        <begin position="97"/>
        <end position="114"/>
    </location>
</feature>
<comment type="caution">
    <text evidence="2">The sequence shown here is derived from an EMBL/GenBank/DDBJ whole genome shotgun (WGS) entry which is preliminary data.</text>
</comment>
<keyword evidence="3" id="KW-1185">Reference proteome</keyword>
<sequence length="152" mass="16654">MSLVRSTKYYTSYLSGLGDFQDALGARHQLLPAVLRHTGILARSPLPTTCTMTPYQLQTCMCMHVDMDPATPHIWDLPHQRPDPVTRAQGAPDQRQEASPPQASRSGGTGSSPQPGKHQVRDGDIGLTVNLLGWFQKHNRPRTVLQSISTSG</sequence>
<evidence type="ECO:0000313" key="2">
    <source>
        <dbReference type="EMBL" id="KAK6634191.1"/>
    </source>
</evidence>